<proteinExistence type="predicted"/>
<accession>A0ABQ4U1F8</accession>
<feature type="region of interest" description="Disordered" evidence="1">
    <location>
        <begin position="62"/>
        <end position="90"/>
    </location>
</feature>
<evidence type="ECO:0000313" key="2">
    <source>
        <dbReference type="EMBL" id="GJE60984.1"/>
    </source>
</evidence>
<feature type="region of interest" description="Disordered" evidence="1">
    <location>
        <begin position="1"/>
        <end position="34"/>
    </location>
</feature>
<gene>
    <name evidence="2" type="ORF">MPOCJGCO_3103</name>
</gene>
<dbReference type="EMBL" id="BPRB01000178">
    <property type="protein sequence ID" value="GJE60984.1"/>
    <property type="molecule type" value="Genomic_DNA"/>
</dbReference>
<sequence length="90" mass="9223">MLAPVPNPPAHNPPASDPGPRLPIRTGAAPAGKEAAIREADQSLTAAGCIAPAHGAGMLRREGVARPARGPRHIRAAGAPARRHQRGPRT</sequence>
<comment type="caution">
    <text evidence="2">The sequence shown here is derived from an EMBL/GenBank/DDBJ whole genome shotgun (WGS) entry which is preliminary data.</text>
</comment>
<protein>
    <submittedName>
        <fullName evidence="2">Uncharacterized protein</fullName>
    </submittedName>
</protein>
<feature type="compositionally biased region" description="Basic residues" evidence="1">
    <location>
        <begin position="69"/>
        <end position="90"/>
    </location>
</feature>
<evidence type="ECO:0000256" key="1">
    <source>
        <dbReference type="SAM" id="MobiDB-lite"/>
    </source>
</evidence>
<dbReference type="Proteomes" id="UP001055057">
    <property type="component" value="Unassembled WGS sequence"/>
</dbReference>
<reference evidence="2" key="2">
    <citation type="submission" date="2021-08" db="EMBL/GenBank/DDBJ databases">
        <authorList>
            <person name="Tani A."/>
            <person name="Ola A."/>
            <person name="Ogura Y."/>
            <person name="Katsura K."/>
            <person name="Hayashi T."/>
        </authorList>
    </citation>
    <scope>NUCLEOTIDE SEQUENCE</scope>
    <source>
        <strain evidence="2">DSM 23632</strain>
    </source>
</reference>
<evidence type="ECO:0000313" key="3">
    <source>
        <dbReference type="Proteomes" id="UP001055057"/>
    </source>
</evidence>
<keyword evidence="3" id="KW-1185">Reference proteome</keyword>
<reference evidence="2" key="1">
    <citation type="journal article" date="2021" name="Front. Microbiol.">
        <title>Comprehensive Comparative Genomics and Phenotyping of Methylobacterium Species.</title>
        <authorList>
            <person name="Alessa O."/>
            <person name="Ogura Y."/>
            <person name="Fujitani Y."/>
            <person name="Takami H."/>
            <person name="Hayashi T."/>
            <person name="Sahin N."/>
            <person name="Tani A."/>
        </authorList>
    </citation>
    <scope>NUCLEOTIDE SEQUENCE</scope>
    <source>
        <strain evidence="2">DSM 23632</strain>
    </source>
</reference>
<organism evidence="2 3">
    <name type="scientific">Methylobacterium trifolii</name>
    <dbReference type="NCBI Taxonomy" id="1003092"/>
    <lineage>
        <taxon>Bacteria</taxon>
        <taxon>Pseudomonadati</taxon>
        <taxon>Pseudomonadota</taxon>
        <taxon>Alphaproteobacteria</taxon>
        <taxon>Hyphomicrobiales</taxon>
        <taxon>Methylobacteriaceae</taxon>
        <taxon>Methylobacterium</taxon>
    </lineage>
</organism>
<name>A0ABQ4U1F8_9HYPH</name>
<dbReference type="RefSeq" id="WP_238183566.1">
    <property type="nucleotide sequence ID" value="NZ_BPRB01000178.1"/>
</dbReference>
<feature type="compositionally biased region" description="Pro residues" evidence="1">
    <location>
        <begin position="1"/>
        <end position="21"/>
    </location>
</feature>